<evidence type="ECO:0008006" key="6">
    <source>
        <dbReference type="Google" id="ProtNLM"/>
    </source>
</evidence>
<feature type="repeat" description="PPR" evidence="3">
    <location>
        <begin position="308"/>
        <end position="342"/>
    </location>
</feature>
<organism evidence="4 5">
    <name type="scientific">Arabis nemorensis</name>
    <dbReference type="NCBI Taxonomy" id="586526"/>
    <lineage>
        <taxon>Eukaryota</taxon>
        <taxon>Viridiplantae</taxon>
        <taxon>Streptophyta</taxon>
        <taxon>Embryophyta</taxon>
        <taxon>Tracheophyta</taxon>
        <taxon>Spermatophyta</taxon>
        <taxon>Magnoliopsida</taxon>
        <taxon>eudicotyledons</taxon>
        <taxon>Gunneridae</taxon>
        <taxon>Pentapetalae</taxon>
        <taxon>rosids</taxon>
        <taxon>malvids</taxon>
        <taxon>Brassicales</taxon>
        <taxon>Brassicaceae</taxon>
        <taxon>Arabideae</taxon>
        <taxon>Arabis</taxon>
    </lineage>
</organism>
<gene>
    <name evidence="4" type="ORF">ANE_LOCUS24139</name>
</gene>
<dbReference type="FunFam" id="1.25.40.10:FF:000184">
    <property type="entry name" value="Pentatricopeptide repeat-containing protein, chloroplastic"/>
    <property type="match status" value="1"/>
</dbReference>
<feature type="repeat" description="PPR" evidence="3">
    <location>
        <begin position="204"/>
        <end position="238"/>
    </location>
</feature>
<evidence type="ECO:0000313" key="4">
    <source>
        <dbReference type="EMBL" id="VVB13695.1"/>
    </source>
</evidence>
<dbReference type="Gene3D" id="1.25.40.10">
    <property type="entry name" value="Tetratricopeptide repeat domain"/>
    <property type="match status" value="2"/>
</dbReference>
<dbReference type="InterPro" id="IPR002885">
    <property type="entry name" value="PPR_rpt"/>
</dbReference>
<dbReference type="PANTHER" id="PTHR47926">
    <property type="entry name" value="PENTATRICOPEPTIDE REPEAT-CONTAINING PROTEIN"/>
    <property type="match status" value="1"/>
</dbReference>
<feature type="repeat" description="TPR" evidence="2">
    <location>
        <begin position="205"/>
        <end position="238"/>
    </location>
</feature>
<sequence length="535" mass="59906">MLKSSSSLLTKSILLHRCKSMSELNKTHALLIILGLSEEEPFASRTLAFSALSSSGDVEYAYRFLSNLANPPNFGWNYVIRGFSNSRTPEKTTRVYIQMLRTGFSPDHMTYPFLFKSISRISNRKVGGCLHSSVVKTGFEWDLFICNSLIHMYGTFRDRASARKLFDEMPVKNLVTWNSILDGYAKCGDVVSARQVFDEMTERDVVSWSSMVDGYVKSGEYDEALEIFDQMMQMGSSKANEVTMVSVLCACAHLGALNRGKAVHRYILDERLPLTVILQTSLIDMYAKCGSIGDAWGVFCGASVKETDVLMWNAMIGGLASHGFIRESLQLYHKMQEYKIKPDEITFLSLLAACSHGGLVKEAWHLFASLKESGVEPKSEHYACMVDVLSRAGLVKDAYDFISQMPIKTTGSMLGALLNGCINHRKLELAETVGKMLIELQPHNDGRYVGLANVYAINRQFGAARSMRKAMEKKGVKKVAGHSIVDLNGKSHRFIAHDKTHFDSEQIYGVIHLLGTWMDLIVHNDESEDYHCDRS</sequence>
<dbReference type="InterPro" id="IPR019734">
    <property type="entry name" value="TPR_rpt"/>
</dbReference>
<dbReference type="PROSITE" id="PS50005">
    <property type="entry name" value="TPR"/>
    <property type="match status" value="1"/>
</dbReference>
<dbReference type="Pfam" id="PF01535">
    <property type="entry name" value="PPR"/>
    <property type="match status" value="5"/>
</dbReference>
<dbReference type="AlphaFoldDB" id="A0A565CJ64"/>
<dbReference type="Proteomes" id="UP000489600">
    <property type="component" value="Unassembled WGS sequence"/>
</dbReference>
<feature type="repeat" description="PPR" evidence="3">
    <location>
        <begin position="173"/>
        <end position="203"/>
    </location>
</feature>
<dbReference type="NCBIfam" id="TIGR00756">
    <property type="entry name" value="PPR"/>
    <property type="match status" value="4"/>
</dbReference>
<dbReference type="InterPro" id="IPR046848">
    <property type="entry name" value="E_motif"/>
</dbReference>
<feature type="repeat" description="PPR" evidence="3">
    <location>
        <begin position="72"/>
        <end position="106"/>
    </location>
</feature>
<keyword evidence="5" id="KW-1185">Reference proteome</keyword>
<keyword evidence="2" id="KW-0802">TPR repeat</keyword>
<dbReference type="OrthoDB" id="185373at2759"/>
<dbReference type="InterPro" id="IPR046960">
    <property type="entry name" value="PPR_At4g14850-like_plant"/>
</dbReference>
<dbReference type="SUPFAM" id="SSF48452">
    <property type="entry name" value="TPR-like"/>
    <property type="match status" value="1"/>
</dbReference>
<dbReference type="GO" id="GO:0003723">
    <property type="term" value="F:RNA binding"/>
    <property type="evidence" value="ECO:0007669"/>
    <property type="project" value="InterPro"/>
</dbReference>
<accession>A0A565CJ64</accession>
<dbReference type="PROSITE" id="PS51375">
    <property type="entry name" value="PPR"/>
    <property type="match status" value="5"/>
</dbReference>
<evidence type="ECO:0000313" key="5">
    <source>
        <dbReference type="Proteomes" id="UP000489600"/>
    </source>
</evidence>
<proteinExistence type="predicted"/>
<dbReference type="PANTHER" id="PTHR47926:SF483">
    <property type="entry name" value="TETRATRICOPEPTIDE-LIKE HELICAL DOMAIN SUPERFAMILY"/>
    <property type="match status" value="1"/>
</dbReference>
<feature type="repeat" description="PPR" evidence="3">
    <location>
        <begin position="343"/>
        <end position="377"/>
    </location>
</feature>
<dbReference type="InterPro" id="IPR011990">
    <property type="entry name" value="TPR-like_helical_dom_sf"/>
</dbReference>
<protein>
    <recommendedName>
        <fullName evidence="6">DYW domain-containing protein</fullName>
    </recommendedName>
</protein>
<evidence type="ECO:0000256" key="1">
    <source>
        <dbReference type="ARBA" id="ARBA00022737"/>
    </source>
</evidence>
<evidence type="ECO:0000256" key="3">
    <source>
        <dbReference type="PROSITE-ProRule" id="PRU00708"/>
    </source>
</evidence>
<dbReference type="FunFam" id="1.25.40.10:FF:000348">
    <property type="entry name" value="Pentatricopeptide repeat-containing protein chloroplastic"/>
    <property type="match status" value="1"/>
</dbReference>
<comment type="caution">
    <text evidence="4">The sequence shown here is derived from an EMBL/GenBank/DDBJ whole genome shotgun (WGS) entry which is preliminary data.</text>
</comment>
<keyword evidence="1" id="KW-0677">Repeat</keyword>
<dbReference type="Pfam" id="PF13041">
    <property type="entry name" value="PPR_2"/>
    <property type="match status" value="1"/>
</dbReference>
<name>A0A565CJ64_9BRAS</name>
<reference evidence="4" key="1">
    <citation type="submission" date="2019-07" db="EMBL/GenBank/DDBJ databases">
        <authorList>
            <person name="Dittberner H."/>
        </authorList>
    </citation>
    <scope>NUCLEOTIDE SEQUENCE [LARGE SCALE GENOMIC DNA]</scope>
</reference>
<dbReference type="GO" id="GO:0009451">
    <property type="term" value="P:RNA modification"/>
    <property type="evidence" value="ECO:0007669"/>
    <property type="project" value="InterPro"/>
</dbReference>
<dbReference type="EMBL" id="CABITT030000008">
    <property type="protein sequence ID" value="VVB13695.1"/>
    <property type="molecule type" value="Genomic_DNA"/>
</dbReference>
<dbReference type="Pfam" id="PF20431">
    <property type="entry name" value="E_motif"/>
    <property type="match status" value="1"/>
</dbReference>
<evidence type="ECO:0000256" key="2">
    <source>
        <dbReference type="PROSITE-ProRule" id="PRU00339"/>
    </source>
</evidence>